<dbReference type="InterPro" id="IPR002110">
    <property type="entry name" value="Ankyrin_rpt"/>
</dbReference>
<dbReference type="EMBL" id="JH993018">
    <property type="protein sequence ID" value="EKX42253.1"/>
    <property type="molecule type" value="Genomic_DNA"/>
</dbReference>
<keyword evidence="2 3" id="KW-0040">ANK repeat</keyword>
<dbReference type="Pfam" id="PF13637">
    <property type="entry name" value="Ank_4"/>
    <property type="match status" value="2"/>
</dbReference>
<dbReference type="SMART" id="SM00248">
    <property type="entry name" value="ANK"/>
    <property type="match status" value="3"/>
</dbReference>
<dbReference type="AlphaFoldDB" id="L1J149"/>
<dbReference type="GeneID" id="17298799"/>
<evidence type="ECO:0000313" key="4">
    <source>
        <dbReference type="EMBL" id="EKX42253.1"/>
    </source>
</evidence>
<dbReference type="KEGG" id="gtt:GUITHDRAFT_141449"/>
<reference evidence="6" key="2">
    <citation type="submission" date="2012-11" db="EMBL/GenBank/DDBJ databases">
        <authorList>
            <person name="Kuo A."/>
            <person name="Curtis B.A."/>
            <person name="Tanifuji G."/>
            <person name="Burki F."/>
            <person name="Gruber A."/>
            <person name="Irimia M."/>
            <person name="Maruyama S."/>
            <person name="Arias M.C."/>
            <person name="Ball S.G."/>
            <person name="Gile G.H."/>
            <person name="Hirakawa Y."/>
            <person name="Hopkins J.F."/>
            <person name="Rensing S.A."/>
            <person name="Schmutz J."/>
            <person name="Symeonidi A."/>
            <person name="Elias M."/>
            <person name="Eveleigh R.J."/>
            <person name="Herman E.K."/>
            <person name="Klute M.J."/>
            <person name="Nakayama T."/>
            <person name="Obornik M."/>
            <person name="Reyes-Prieto A."/>
            <person name="Armbrust E.V."/>
            <person name="Aves S.J."/>
            <person name="Beiko R.G."/>
            <person name="Coutinho P."/>
            <person name="Dacks J.B."/>
            <person name="Durnford D.G."/>
            <person name="Fast N.M."/>
            <person name="Green B.R."/>
            <person name="Grisdale C."/>
            <person name="Hempe F."/>
            <person name="Henrissat B."/>
            <person name="Hoppner M.P."/>
            <person name="Ishida K.-I."/>
            <person name="Kim E."/>
            <person name="Koreny L."/>
            <person name="Kroth P.G."/>
            <person name="Liu Y."/>
            <person name="Malik S.-B."/>
            <person name="Maier U.G."/>
            <person name="McRose D."/>
            <person name="Mock T."/>
            <person name="Neilson J.A."/>
            <person name="Onodera N.T."/>
            <person name="Poole A.M."/>
            <person name="Pritham E.J."/>
            <person name="Richards T.A."/>
            <person name="Rocap G."/>
            <person name="Roy S.W."/>
            <person name="Sarai C."/>
            <person name="Schaack S."/>
            <person name="Shirato S."/>
            <person name="Slamovits C.H."/>
            <person name="Spencer D.F."/>
            <person name="Suzuki S."/>
            <person name="Worden A.Z."/>
            <person name="Zauner S."/>
            <person name="Barry K."/>
            <person name="Bell C."/>
            <person name="Bharti A.K."/>
            <person name="Crow J.A."/>
            <person name="Grimwood J."/>
            <person name="Kramer R."/>
            <person name="Lindquist E."/>
            <person name="Lucas S."/>
            <person name="Salamov A."/>
            <person name="McFadden G.I."/>
            <person name="Lane C.E."/>
            <person name="Keeling P.J."/>
            <person name="Gray M.W."/>
            <person name="Grigoriev I.V."/>
            <person name="Archibald J.M."/>
        </authorList>
    </citation>
    <scope>NUCLEOTIDE SEQUENCE</scope>
    <source>
        <strain evidence="6">CCMP2712</strain>
    </source>
</reference>
<protein>
    <submittedName>
        <fullName evidence="4 5">Uncharacterized protein</fullName>
    </submittedName>
</protein>
<name>L1J149_GUITC</name>
<dbReference type="Gene3D" id="1.25.40.20">
    <property type="entry name" value="Ankyrin repeat-containing domain"/>
    <property type="match status" value="1"/>
</dbReference>
<dbReference type="EnsemblProtists" id="EKX42253">
    <property type="protein sequence ID" value="EKX42253"/>
    <property type="gene ID" value="GUITHDRAFT_141449"/>
</dbReference>
<dbReference type="PANTHER" id="PTHR24189:SF50">
    <property type="entry name" value="ANKYRIN REPEAT AND SOCS BOX PROTEIN 2"/>
    <property type="match status" value="1"/>
</dbReference>
<accession>L1J149</accession>
<organism evidence="4">
    <name type="scientific">Guillardia theta (strain CCMP2712)</name>
    <name type="common">Cryptophyte</name>
    <dbReference type="NCBI Taxonomy" id="905079"/>
    <lineage>
        <taxon>Eukaryota</taxon>
        <taxon>Cryptophyceae</taxon>
        <taxon>Pyrenomonadales</taxon>
        <taxon>Geminigeraceae</taxon>
        <taxon>Guillardia</taxon>
    </lineage>
</organism>
<reference evidence="4 6" key="1">
    <citation type="journal article" date="2012" name="Nature">
        <title>Algal genomes reveal evolutionary mosaicism and the fate of nucleomorphs.</title>
        <authorList>
            <consortium name="DOE Joint Genome Institute"/>
            <person name="Curtis B.A."/>
            <person name="Tanifuji G."/>
            <person name="Burki F."/>
            <person name="Gruber A."/>
            <person name="Irimia M."/>
            <person name="Maruyama S."/>
            <person name="Arias M.C."/>
            <person name="Ball S.G."/>
            <person name="Gile G.H."/>
            <person name="Hirakawa Y."/>
            <person name="Hopkins J.F."/>
            <person name="Kuo A."/>
            <person name="Rensing S.A."/>
            <person name="Schmutz J."/>
            <person name="Symeonidi A."/>
            <person name="Elias M."/>
            <person name="Eveleigh R.J."/>
            <person name="Herman E.K."/>
            <person name="Klute M.J."/>
            <person name="Nakayama T."/>
            <person name="Obornik M."/>
            <person name="Reyes-Prieto A."/>
            <person name="Armbrust E.V."/>
            <person name="Aves S.J."/>
            <person name="Beiko R.G."/>
            <person name="Coutinho P."/>
            <person name="Dacks J.B."/>
            <person name="Durnford D.G."/>
            <person name="Fast N.M."/>
            <person name="Green B.R."/>
            <person name="Grisdale C.J."/>
            <person name="Hempel F."/>
            <person name="Henrissat B."/>
            <person name="Hoppner M.P."/>
            <person name="Ishida K."/>
            <person name="Kim E."/>
            <person name="Koreny L."/>
            <person name="Kroth P.G."/>
            <person name="Liu Y."/>
            <person name="Malik S.B."/>
            <person name="Maier U.G."/>
            <person name="McRose D."/>
            <person name="Mock T."/>
            <person name="Neilson J.A."/>
            <person name="Onodera N.T."/>
            <person name="Poole A.M."/>
            <person name="Pritham E.J."/>
            <person name="Richards T.A."/>
            <person name="Rocap G."/>
            <person name="Roy S.W."/>
            <person name="Sarai C."/>
            <person name="Schaack S."/>
            <person name="Shirato S."/>
            <person name="Slamovits C.H."/>
            <person name="Spencer D.F."/>
            <person name="Suzuki S."/>
            <person name="Worden A.Z."/>
            <person name="Zauner S."/>
            <person name="Barry K."/>
            <person name="Bell C."/>
            <person name="Bharti A.K."/>
            <person name="Crow J.A."/>
            <person name="Grimwood J."/>
            <person name="Kramer R."/>
            <person name="Lindquist E."/>
            <person name="Lucas S."/>
            <person name="Salamov A."/>
            <person name="McFadden G.I."/>
            <person name="Lane C.E."/>
            <person name="Keeling P.J."/>
            <person name="Gray M.W."/>
            <person name="Grigoriev I.V."/>
            <person name="Archibald J.M."/>
        </authorList>
    </citation>
    <scope>NUCLEOTIDE SEQUENCE</scope>
    <source>
        <strain evidence="4 6">CCMP2712</strain>
    </source>
</reference>
<dbReference type="STRING" id="905079.L1J149"/>
<dbReference type="PROSITE" id="PS50088">
    <property type="entry name" value="ANK_REPEAT"/>
    <property type="match status" value="2"/>
</dbReference>
<evidence type="ECO:0000313" key="5">
    <source>
        <dbReference type="EnsemblProtists" id="EKX42253"/>
    </source>
</evidence>
<dbReference type="HOGENOM" id="CLU_1430538_0_0_1"/>
<feature type="repeat" description="ANK" evidence="3">
    <location>
        <begin position="26"/>
        <end position="58"/>
    </location>
</feature>
<keyword evidence="6" id="KW-1185">Reference proteome</keyword>
<dbReference type="PaxDb" id="55529-EKX42253"/>
<evidence type="ECO:0000313" key="6">
    <source>
        <dbReference type="Proteomes" id="UP000011087"/>
    </source>
</evidence>
<proteinExistence type="predicted"/>
<dbReference type="OrthoDB" id="539213at2759"/>
<dbReference type="RefSeq" id="XP_005829233.1">
    <property type="nucleotide sequence ID" value="XM_005829176.1"/>
</dbReference>
<dbReference type="eggNOG" id="KOG4177">
    <property type="taxonomic scope" value="Eukaryota"/>
</dbReference>
<dbReference type="InterPro" id="IPR050745">
    <property type="entry name" value="Multifunctional_regulatory"/>
</dbReference>
<reference evidence="5" key="3">
    <citation type="submission" date="2016-03" db="UniProtKB">
        <authorList>
            <consortium name="EnsemblProtists"/>
        </authorList>
    </citation>
    <scope>IDENTIFICATION</scope>
</reference>
<dbReference type="SUPFAM" id="SSF48403">
    <property type="entry name" value="Ankyrin repeat"/>
    <property type="match status" value="1"/>
</dbReference>
<sequence length="190" mass="19988">MDLRGGGEFFRGAESSGMEVDEENADKGAILRAAAQEGNFDMLQMLLLHGAAVDDADPDLQCTSLHHAARYGGGSGTYGGGSLTVPSGDVRCVELLIEHGADVNAATRSGFKPIHFASAHGWGQVVNALVSAGADIDDAVALDLSFDASPQSPEEERYMQAFKLAACLKQYPNMPTKCIEVPQKGSMGKD</sequence>
<feature type="repeat" description="ANK" evidence="3">
    <location>
        <begin position="109"/>
        <end position="137"/>
    </location>
</feature>
<keyword evidence="1" id="KW-0677">Repeat</keyword>
<dbReference type="PANTHER" id="PTHR24189">
    <property type="entry name" value="MYOTROPHIN"/>
    <property type="match status" value="1"/>
</dbReference>
<gene>
    <name evidence="4" type="ORF">GUITHDRAFT_141449</name>
</gene>
<evidence type="ECO:0000256" key="1">
    <source>
        <dbReference type="ARBA" id="ARBA00022737"/>
    </source>
</evidence>
<dbReference type="InterPro" id="IPR036770">
    <property type="entry name" value="Ankyrin_rpt-contain_sf"/>
</dbReference>
<evidence type="ECO:0000256" key="2">
    <source>
        <dbReference type="ARBA" id="ARBA00023043"/>
    </source>
</evidence>
<dbReference type="Proteomes" id="UP000011087">
    <property type="component" value="Unassembled WGS sequence"/>
</dbReference>
<evidence type="ECO:0000256" key="3">
    <source>
        <dbReference type="PROSITE-ProRule" id="PRU00023"/>
    </source>
</evidence>
<dbReference type="PROSITE" id="PS50297">
    <property type="entry name" value="ANK_REP_REGION"/>
    <property type="match status" value="1"/>
</dbReference>